<accession>A0A336LLS6</accession>
<keyword evidence="5" id="KW-0732">Signal</keyword>
<dbReference type="EMBL" id="UFQS01000062">
    <property type="protein sequence ID" value="SSW98808.1"/>
    <property type="molecule type" value="Genomic_DNA"/>
</dbReference>
<dbReference type="Gene3D" id="3.40.50.2000">
    <property type="entry name" value="Glycogen Phosphorylase B"/>
    <property type="match status" value="1"/>
</dbReference>
<feature type="signal peptide" evidence="5">
    <location>
        <begin position="1"/>
        <end position="23"/>
    </location>
</feature>
<dbReference type="OMA" id="IPTIFGW"/>
<dbReference type="VEuPathDB" id="VectorBase:CSON012857"/>
<evidence type="ECO:0000313" key="6">
    <source>
        <dbReference type="EMBL" id="SSW98808.1"/>
    </source>
</evidence>
<dbReference type="Pfam" id="PF00201">
    <property type="entry name" value="UDPGT"/>
    <property type="match status" value="1"/>
</dbReference>
<reference evidence="6" key="1">
    <citation type="submission" date="2018-04" db="EMBL/GenBank/DDBJ databases">
        <authorList>
            <person name="Go L.Y."/>
            <person name="Mitchell J.A."/>
        </authorList>
    </citation>
    <scope>NUCLEOTIDE SEQUENCE</scope>
    <source>
        <tissue evidence="6">Whole organism</tissue>
    </source>
</reference>
<dbReference type="FunFam" id="3.40.50.2000:FF:000021">
    <property type="entry name" value="UDP-glucuronosyltransferase"/>
    <property type="match status" value="1"/>
</dbReference>
<dbReference type="EC" id="2.4.1.17" evidence="5"/>
<dbReference type="AlphaFoldDB" id="A0A336LLS6"/>
<evidence type="ECO:0000256" key="4">
    <source>
        <dbReference type="RuleBase" id="RU003718"/>
    </source>
</evidence>
<evidence type="ECO:0000313" key="7">
    <source>
        <dbReference type="EMBL" id="SSX19194.1"/>
    </source>
</evidence>
<sequence>MHKINLLLILTLILCFLDSNTDAYKILVLFPFIAKSHWLLFEYLIEELLEHGHEVTAITSFKPDRGLTLNGHENYTEVLIEPPFDRKKMVSLTSFYERKDHSHIESLLNIYNIGLATAKYGLESKNVQKMIKGHDASFDIIVTEQFMQESWLMFAYKYKVPVVALNTFGYSDAYDRIYGYYTPWSIVPHHLLPYTDEMNFIERYHNALLCLTDWILRSFYHYPEQQKLIDRYFIPHIKQNSTEILPDIYELERKVALIMINSHVALDHPRPSMPNIINVGGIHLRPTKPLPRDLREFIEGARHGVIYFSFGSSIQGADMPKHLQLAFINVFKNLPQRILWKWEGEIPTNIPDNVLIWKWFPQHDILAHPNIVLFITHGGLFSLQESLFNGIPMFIIPFFNDQFKNAERSTREGYALTQKVHELNEKILMETIVELINNKKYIERAKEVQEIFKDNLMDPMDKAIYWIEYVAKHKKA</sequence>
<dbReference type="InterPro" id="IPR002213">
    <property type="entry name" value="UDP_glucos_trans"/>
</dbReference>
<dbReference type="CDD" id="cd03784">
    <property type="entry name" value="GT1_Gtf-like"/>
    <property type="match status" value="1"/>
</dbReference>
<proteinExistence type="inferred from homology"/>
<feature type="chain" id="PRO_5034107606" description="UDP-glucuronosyltransferase" evidence="5">
    <location>
        <begin position="24"/>
        <end position="476"/>
    </location>
</feature>
<dbReference type="GO" id="GO:0016020">
    <property type="term" value="C:membrane"/>
    <property type="evidence" value="ECO:0007669"/>
    <property type="project" value="UniProtKB-SubCell"/>
</dbReference>
<evidence type="ECO:0000256" key="2">
    <source>
        <dbReference type="ARBA" id="ARBA00022676"/>
    </source>
</evidence>
<evidence type="ECO:0000256" key="5">
    <source>
        <dbReference type="RuleBase" id="RU362059"/>
    </source>
</evidence>
<reference evidence="7" key="2">
    <citation type="submission" date="2018-07" db="EMBL/GenBank/DDBJ databases">
        <authorList>
            <person name="Quirk P.G."/>
            <person name="Krulwich T.A."/>
        </authorList>
    </citation>
    <scope>NUCLEOTIDE SEQUENCE</scope>
</reference>
<dbReference type="SUPFAM" id="SSF53756">
    <property type="entry name" value="UDP-Glycosyltransferase/glycogen phosphorylase"/>
    <property type="match status" value="1"/>
</dbReference>
<name>A0A336LLS6_CULSO</name>
<gene>
    <name evidence="7" type="primary">CSON012857</name>
</gene>
<dbReference type="InterPro" id="IPR035595">
    <property type="entry name" value="UDP_glycos_trans_CS"/>
</dbReference>
<dbReference type="PANTHER" id="PTHR48043">
    <property type="entry name" value="EG:EG0003.4 PROTEIN-RELATED"/>
    <property type="match status" value="1"/>
</dbReference>
<keyword evidence="3 4" id="KW-0808">Transferase</keyword>
<evidence type="ECO:0000256" key="1">
    <source>
        <dbReference type="ARBA" id="ARBA00009995"/>
    </source>
</evidence>
<dbReference type="PROSITE" id="PS00375">
    <property type="entry name" value="UDPGT"/>
    <property type="match status" value="1"/>
</dbReference>
<dbReference type="GO" id="GO:0015020">
    <property type="term" value="F:glucuronosyltransferase activity"/>
    <property type="evidence" value="ECO:0007669"/>
    <property type="project" value="UniProtKB-EC"/>
</dbReference>
<keyword evidence="2 4" id="KW-0328">Glycosyltransferase</keyword>
<dbReference type="InterPro" id="IPR050271">
    <property type="entry name" value="UDP-glycosyltransferase"/>
</dbReference>
<comment type="similarity">
    <text evidence="1 4">Belongs to the UDP-glycosyltransferase family.</text>
</comment>
<evidence type="ECO:0000256" key="3">
    <source>
        <dbReference type="ARBA" id="ARBA00022679"/>
    </source>
</evidence>
<protein>
    <recommendedName>
        <fullName evidence="5">UDP-glucuronosyltransferase</fullName>
        <ecNumber evidence="5">2.4.1.17</ecNumber>
    </recommendedName>
</protein>
<organism evidence="7">
    <name type="scientific">Culicoides sonorensis</name>
    <name type="common">Biting midge</name>
    <dbReference type="NCBI Taxonomy" id="179676"/>
    <lineage>
        <taxon>Eukaryota</taxon>
        <taxon>Metazoa</taxon>
        <taxon>Ecdysozoa</taxon>
        <taxon>Arthropoda</taxon>
        <taxon>Hexapoda</taxon>
        <taxon>Insecta</taxon>
        <taxon>Pterygota</taxon>
        <taxon>Neoptera</taxon>
        <taxon>Endopterygota</taxon>
        <taxon>Diptera</taxon>
        <taxon>Nematocera</taxon>
        <taxon>Chironomoidea</taxon>
        <taxon>Ceratopogonidae</taxon>
        <taxon>Ceratopogoninae</taxon>
        <taxon>Culicoides</taxon>
        <taxon>Monoculicoides</taxon>
    </lineage>
</organism>
<dbReference type="PANTHER" id="PTHR48043:SF158">
    <property type="entry name" value="UDP-GLUCURONOSYLTRANSFERASE"/>
    <property type="match status" value="1"/>
</dbReference>
<comment type="catalytic activity">
    <reaction evidence="5">
        <text>glucuronate acceptor + UDP-alpha-D-glucuronate = acceptor beta-D-glucuronoside + UDP + H(+)</text>
        <dbReference type="Rhea" id="RHEA:21032"/>
        <dbReference type="ChEBI" id="CHEBI:15378"/>
        <dbReference type="ChEBI" id="CHEBI:58052"/>
        <dbReference type="ChEBI" id="CHEBI:58223"/>
        <dbReference type="ChEBI" id="CHEBI:132367"/>
        <dbReference type="ChEBI" id="CHEBI:132368"/>
        <dbReference type="EC" id="2.4.1.17"/>
    </reaction>
</comment>
<dbReference type="EMBL" id="UFQT01000062">
    <property type="protein sequence ID" value="SSX19194.1"/>
    <property type="molecule type" value="Genomic_DNA"/>
</dbReference>
<comment type="subcellular location">
    <subcellularLocation>
        <location evidence="5">Membrane</location>
        <topology evidence="5">Single-pass membrane protein</topology>
    </subcellularLocation>
</comment>